<feature type="compositionally biased region" description="Polar residues" evidence="1">
    <location>
        <begin position="8"/>
        <end position="22"/>
    </location>
</feature>
<dbReference type="AlphaFoldDB" id="A0A9W7ZKW4"/>
<name>A0A9W7ZKW4_9FUNG</name>
<protein>
    <submittedName>
        <fullName evidence="2">Uncharacterized protein</fullName>
    </submittedName>
</protein>
<accession>A0A9W7ZKW4</accession>
<organism evidence="2 3">
    <name type="scientific">Tieghemiomyces parasiticus</name>
    <dbReference type="NCBI Taxonomy" id="78921"/>
    <lineage>
        <taxon>Eukaryota</taxon>
        <taxon>Fungi</taxon>
        <taxon>Fungi incertae sedis</taxon>
        <taxon>Zoopagomycota</taxon>
        <taxon>Kickxellomycotina</taxon>
        <taxon>Dimargaritomycetes</taxon>
        <taxon>Dimargaritales</taxon>
        <taxon>Dimargaritaceae</taxon>
        <taxon>Tieghemiomyces</taxon>
    </lineage>
</organism>
<evidence type="ECO:0000313" key="2">
    <source>
        <dbReference type="EMBL" id="KAJ1903826.1"/>
    </source>
</evidence>
<feature type="region of interest" description="Disordered" evidence="1">
    <location>
        <begin position="1"/>
        <end position="28"/>
    </location>
</feature>
<sequence length="121" mass="14101">MRSAHFPTPQTETSVGNQSPPSNEDLLKAGRDRLDYQRLRDAYLDEDVRDEDVERIKEYTNTYIEPIAEHLVKDIFYRQVLHNNLRELGITPLGNKYRDSRNIRDLAYPLASEANNPNVEL</sequence>
<keyword evidence="3" id="KW-1185">Reference proteome</keyword>
<gene>
    <name evidence="2" type="ORF">IWQ60_012531</name>
</gene>
<evidence type="ECO:0000313" key="3">
    <source>
        <dbReference type="Proteomes" id="UP001150569"/>
    </source>
</evidence>
<evidence type="ECO:0000256" key="1">
    <source>
        <dbReference type="SAM" id="MobiDB-lite"/>
    </source>
</evidence>
<comment type="caution">
    <text evidence="2">The sequence shown here is derived from an EMBL/GenBank/DDBJ whole genome shotgun (WGS) entry which is preliminary data.</text>
</comment>
<reference evidence="2" key="1">
    <citation type="submission" date="2022-07" db="EMBL/GenBank/DDBJ databases">
        <title>Phylogenomic reconstructions and comparative analyses of Kickxellomycotina fungi.</title>
        <authorList>
            <person name="Reynolds N.K."/>
            <person name="Stajich J.E."/>
            <person name="Barry K."/>
            <person name="Grigoriev I.V."/>
            <person name="Crous P."/>
            <person name="Smith M.E."/>
        </authorList>
    </citation>
    <scope>NUCLEOTIDE SEQUENCE</scope>
    <source>
        <strain evidence="2">RSA 861</strain>
    </source>
</reference>
<proteinExistence type="predicted"/>
<feature type="non-terminal residue" evidence="2">
    <location>
        <position position="121"/>
    </location>
</feature>
<dbReference type="Proteomes" id="UP001150569">
    <property type="component" value="Unassembled WGS sequence"/>
</dbReference>
<dbReference type="EMBL" id="JANBPT010002076">
    <property type="protein sequence ID" value="KAJ1903826.1"/>
    <property type="molecule type" value="Genomic_DNA"/>
</dbReference>